<feature type="compositionally biased region" description="Low complexity" evidence="2">
    <location>
        <begin position="235"/>
        <end position="248"/>
    </location>
</feature>
<dbReference type="GO" id="GO:0031267">
    <property type="term" value="F:small GTPase binding"/>
    <property type="evidence" value="ECO:0007669"/>
    <property type="project" value="TreeGrafter"/>
</dbReference>
<dbReference type="Pfam" id="PF02493">
    <property type="entry name" value="MORN"/>
    <property type="match status" value="4"/>
</dbReference>
<dbReference type="eggNOG" id="KOG0229">
    <property type="taxonomic scope" value="Eukaryota"/>
</dbReference>
<dbReference type="GO" id="GO:0005085">
    <property type="term" value="F:guanyl-nucleotide exchange factor activity"/>
    <property type="evidence" value="ECO:0007669"/>
    <property type="project" value="TreeGrafter"/>
</dbReference>
<evidence type="ECO:0000256" key="1">
    <source>
        <dbReference type="ARBA" id="ARBA00022737"/>
    </source>
</evidence>
<feature type="compositionally biased region" description="Low complexity" evidence="2">
    <location>
        <begin position="55"/>
        <end position="71"/>
    </location>
</feature>
<dbReference type="InterPro" id="IPR003409">
    <property type="entry name" value="MORN"/>
</dbReference>
<feature type="compositionally biased region" description="Low complexity" evidence="2">
    <location>
        <begin position="12"/>
        <end position="24"/>
    </location>
</feature>
<protein>
    <submittedName>
        <fullName evidence="4">Predicted protein</fullName>
    </submittedName>
</protein>
<dbReference type="STRING" id="5762.D2VFI4"/>
<dbReference type="PANTHER" id="PTHR46089">
    <property type="entry name" value="ALSIN HOMOLOG"/>
    <property type="match status" value="1"/>
</dbReference>
<dbReference type="SUPFAM" id="SSF82185">
    <property type="entry name" value="Histone H3 K4-specific methyltransferase SET7/9 N-terminal domain"/>
    <property type="match status" value="1"/>
</dbReference>
<feature type="region of interest" description="Disordered" evidence="2">
    <location>
        <begin position="1"/>
        <end position="71"/>
    </location>
</feature>
<dbReference type="KEGG" id="ngr:NAEGRDRAFT_79768"/>
<keyword evidence="1" id="KW-0677">Repeat</keyword>
<accession>D2VFI4</accession>
<evidence type="ECO:0000256" key="2">
    <source>
        <dbReference type="SAM" id="MobiDB-lite"/>
    </source>
</evidence>
<evidence type="ECO:0000313" key="4">
    <source>
        <dbReference type="EMBL" id="EFC44370.1"/>
    </source>
</evidence>
<evidence type="ECO:0000259" key="3">
    <source>
        <dbReference type="PROSITE" id="PS51205"/>
    </source>
</evidence>
<dbReference type="EMBL" id="GG738868">
    <property type="protein sequence ID" value="EFC44370.1"/>
    <property type="molecule type" value="Genomic_DNA"/>
</dbReference>
<dbReference type="PANTHER" id="PTHR46089:SF2">
    <property type="entry name" value="ALSIN HOMOLOG"/>
    <property type="match status" value="1"/>
</dbReference>
<dbReference type="GO" id="GO:0005737">
    <property type="term" value="C:cytoplasm"/>
    <property type="evidence" value="ECO:0007669"/>
    <property type="project" value="TreeGrafter"/>
</dbReference>
<dbReference type="OrthoDB" id="423343at2759"/>
<dbReference type="Gene3D" id="1.20.1050.80">
    <property type="entry name" value="VPS9 domain"/>
    <property type="match status" value="1"/>
</dbReference>
<evidence type="ECO:0000313" key="5">
    <source>
        <dbReference type="Proteomes" id="UP000006671"/>
    </source>
</evidence>
<dbReference type="Proteomes" id="UP000006671">
    <property type="component" value="Unassembled WGS sequence"/>
</dbReference>
<dbReference type="PROSITE" id="PS51205">
    <property type="entry name" value="VPS9"/>
    <property type="match status" value="1"/>
</dbReference>
<dbReference type="InterPro" id="IPR003123">
    <property type="entry name" value="VPS9"/>
</dbReference>
<dbReference type="AlphaFoldDB" id="D2VFI4"/>
<feature type="compositionally biased region" description="Low complexity" evidence="2">
    <location>
        <begin position="199"/>
        <end position="225"/>
    </location>
</feature>
<dbReference type="GO" id="GO:0016197">
    <property type="term" value="P:endosomal transport"/>
    <property type="evidence" value="ECO:0007669"/>
    <property type="project" value="TreeGrafter"/>
</dbReference>
<dbReference type="SMART" id="SM00698">
    <property type="entry name" value="MORN"/>
    <property type="match status" value="4"/>
</dbReference>
<dbReference type="Gene3D" id="2.20.110.10">
    <property type="entry name" value="Histone H3 K4-specific methyltransferase SET7/9 N-terminal domain"/>
    <property type="match status" value="2"/>
</dbReference>
<gene>
    <name evidence="4" type="ORF">NAEGRDRAFT_79768</name>
</gene>
<dbReference type="InParanoid" id="D2VFI4"/>
<dbReference type="Pfam" id="PF02204">
    <property type="entry name" value="VPS9"/>
    <property type="match status" value="1"/>
</dbReference>
<proteinExistence type="predicted"/>
<feature type="region of interest" description="Disordered" evidence="2">
    <location>
        <begin position="199"/>
        <end position="255"/>
    </location>
</feature>
<dbReference type="GeneID" id="8850116"/>
<dbReference type="InterPro" id="IPR051984">
    <property type="entry name" value="Alsin"/>
</dbReference>
<feature type="domain" description="VPS9" evidence="3">
    <location>
        <begin position="599"/>
        <end position="751"/>
    </location>
</feature>
<keyword evidence="5" id="KW-1185">Reference proteome</keyword>
<dbReference type="InterPro" id="IPR037191">
    <property type="entry name" value="VPS9_dom_sf"/>
</dbReference>
<dbReference type="VEuPathDB" id="AmoebaDB:NAEGRDRAFT_79768"/>
<name>D2VFI4_NAEGR</name>
<sequence length="917" mass="103355">MKNFFRKSTRLSSNEQSNNNNNQNTSPVSLSKGDSSKDLTAIASTLSLPREATTSNTSGVLSPSSNSSSSAASSSYSFLLPTAENLTREPPCGLELFEYNNGDIYDGEVNQKGLRHGSGTCKFSDSAEREFPPSLSFISQPGLSSFTGKWFCGQPCIDIQAVIQYVNGDRYCGAVMGFTEELLEEASILSEYYYSNYTPSSSSNSSSLKTPRSSVSSTSPSNNSPSAPPKKKKNPFSFSSSSENNNDSLFGKPASSSDEGLPYIMKHGEGELHYLDGSKYNGSFRRDVREGFGVMIDTKNGTEYYGNWKDNEKEGFGTMIFNDGTIYEGDWRGGKQGPKGVLRLPNGDRIVGEWDGNNIKKAIFEKGSIQNVKSKCPTMLLREEVKKSEKNDRTTSFSHVTTPILAKEDLVTPRKWDGLFSIFANSIEIEKEKYANGVTAKCIEEKKTQDGSISPISRKSIQDALQNYLDDSMARKLSKITIDNVTQISHGDEAPIFGVLSTATNDHVLSRIIAKFVNLFNWKYHQSDIKSTAAAKHHIPHALDDFHSFVIYIFEKTCHIIGNDSVAVFGHKKLLYHLKDHILSRIYSTLFTIYKFCYHEQDNMYKFKMLALSSISMRELGVKDGFIPTDEMGLFEPYQDCIKKLRTLSTKFTTAHEKFEILVEVGKELVTAIDFIEEKKRGKISDRGADDMLPAYLYIFIQAQIPNVYSTFKFLLDFMDEKVQTTEQGYRFSVFENAIQYIPMIDSSIRDTNGILVPTFVLEDRLESCLNKIKKEAREHGEAPRLLWISSIFIVVGSTLSEISQSSTTYQSNNPTPVIPVLHTQHRDLLRRYSKYAEKILKCVSLSLESTDIDSSEIKQQYSPKEEFEEDWTPLQKKKAEEPVIVTKNFNITVDQIYPSYIYFKMARKLEELIEEH</sequence>
<reference evidence="4 5" key="1">
    <citation type="journal article" date="2010" name="Cell">
        <title>The genome of Naegleria gruberi illuminates early eukaryotic versatility.</title>
        <authorList>
            <person name="Fritz-Laylin L.K."/>
            <person name="Prochnik S.E."/>
            <person name="Ginger M.L."/>
            <person name="Dacks J.B."/>
            <person name="Carpenter M.L."/>
            <person name="Field M.C."/>
            <person name="Kuo A."/>
            <person name="Paredez A."/>
            <person name="Chapman J."/>
            <person name="Pham J."/>
            <person name="Shu S."/>
            <person name="Neupane R."/>
            <person name="Cipriano M."/>
            <person name="Mancuso J."/>
            <person name="Tu H."/>
            <person name="Salamov A."/>
            <person name="Lindquist E."/>
            <person name="Shapiro H."/>
            <person name="Lucas S."/>
            <person name="Grigoriev I.V."/>
            <person name="Cande W.Z."/>
            <person name="Fulton C."/>
            <person name="Rokhsar D.S."/>
            <person name="Dawson S.C."/>
        </authorList>
    </citation>
    <scope>NUCLEOTIDE SEQUENCE [LARGE SCALE GENOMIC DNA]</scope>
    <source>
        <strain evidence="4 5">NEG-M</strain>
    </source>
</reference>
<dbReference type="RefSeq" id="XP_002677114.1">
    <property type="nucleotide sequence ID" value="XM_002677068.1"/>
</dbReference>
<organism evidence="5">
    <name type="scientific">Naegleria gruberi</name>
    <name type="common">Amoeba</name>
    <dbReference type="NCBI Taxonomy" id="5762"/>
    <lineage>
        <taxon>Eukaryota</taxon>
        <taxon>Discoba</taxon>
        <taxon>Heterolobosea</taxon>
        <taxon>Tetramitia</taxon>
        <taxon>Eutetramitia</taxon>
        <taxon>Vahlkampfiidae</taxon>
        <taxon>Naegleria</taxon>
    </lineage>
</organism>
<dbReference type="SUPFAM" id="SSF109993">
    <property type="entry name" value="VPS9 domain"/>
    <property type="match status" value="1"/>
</dbReference>